<proteinExistence type="predicted"/>
<accession>A0A8B6F8W2</accession>
<gene>
    <name evidence="3" type="ORF">MGAL_10B042563</name>
</gene>
<feature type="domain" description="DZIP3-like HEPN" evidence="2">
    <location>
        <begin position="879"/>
        <end position="1011"/>
    </location>
</feature>
<feature type="region of interest" description="Disordered" evidence="1">
    <location>
        <begin position="613"/>
        <end position="632"/>
    </location>
</feature>
<dbReference type="InterPro" id="IPR041249">
    <property type="entry name" value="HEPN_DZIP3"/>
</dbReference>
<dbReference type="AlphaFoldDB" id="A0A8B6F8W2"/>
<reference evidence="3" key="1">
    <citation type="submission" date="2018-11" db="EMBL/GenBank/DDBJ databases">
        <authorList>
            <person name="Alioto T."/>
            <person name="Alioto T."/>
        </authorList>
    </citation>
    <scope>NUCLEOTIDE SEQUENCE</scope>
</reference>
<keyword evidence="4" id="KW-1185">Reference proteome</keyword>
<protein>
    <recommendedName>
        <fullName evidence="2">DZIP3-like HEPN domain-containing protein</fullName>
    </recommendedName>
</protein>
<name>A0A8B6F8W2_MYTGA</name>
<dbReference type="EMBL" id="UYJE01006276">
    <property type="protein sequence ID" value="VDI44516.1"/>
    <property type="molecule type" value="Genomic_DNA"/>
</dbReference>
<dbReference type="Pfam" id="PF18738">
    <property type="entry name" value="HEPN_DZIP3"/>
    <property type="match status" value="2"/>
</dbReference>
<evidence type="ECO:0000256" key="1">
    <source>
        <dbReference type="SAM" id="MobiDB-lite"/>
    </source>
</evidence>
<dbReference type="OrthoDB" id="10393770at2759"/>
<sequence length="1023" mass="118813">MLQTRRGRNKFGREIKQIMPYNQQRENFFKLFTLVHLHGTNINRHLLEMALKSMTFEDFINYHQHEIYHFFTNSQCCQCKKNPVSKMPSTCILKKPQMLIIFDKNNSIRLDKHEHQKQGLCCLKAKKDVKLTDLDLTFIRFFLVNFCFEVFWDCHLSYVEKTFSDFLNESVHKVYHLSVSKISCCKCSPENDIPVKRINTSQFEILYKKEGRPCQAYCSCVYKINSGITLSFLLDKDKDLTTELTRYFCQCHKYLEDLTTIRNSIAHASSECSVNDDIFLQLWDKTADRIIGIAKALDLHKDYDAKLNELRNECSNSYCQTCLVDLIKKTEHVAPEILQKIDDSTEGKEAQFDVIMAYIKDFHIDTCTENEGSNFVASFADDLKQFAIAVRKKIAPVSISENPVEMEIQFSLDIRDTSTQKHRKRSQDSEDDLSEKDEQPDRLICGKCNVTFTHLEKFCVHKENCCKREKKKTEQDPSKKITFLMKMTGADNSWTADVMKIFRGELNCFNTDNIDLRLLESSCLIIWAETSQSDLECEKQLKDNCINFTKNMFNKCPLQSNEAVNINVTVKCSELFQESANDDADHLECGKCGQVCFTINSFITHKTECLRNRKRRRGNKQDESKGDLLSAQKNKKGRAVRILKEEENFLRIAALMRFAIAAVRVVFENQFHGDALERSFDEDRNLLVSLARQGILSQSDFKQIYHRPGPIYYFSLKLMIWLIEYRTPSDVFHGLHDDQKHISIYAGLTRILNYKNKISRMMVPKLGEDTLEEYWTDISEAIVRLGGDEFLQKCNNLRLSIFNNNYIEMLTEIIEIAKSNDSNPQGFTSILDNLFYNLPKTVSSRNSLESNYLRYAELLLRFGPSAVRVIFDREFHPDFLQRELRKQTAELKRLKGRGLINPAQWAKLFTRKDAIKSETFDLSLMICLIQNLTPILVTDQLPGQHDITEVADLSRLEYYRKQITYSQECALSDLVFKKYWTDITDAIGRIGGTMILQRCQDLKMGKLDQEYTAILPEATRATL</sequence>
<dbReference type="Proteomes" id="UP000596742">
    <property type="component" value="Unassembled WGS sequence"/>
</dbReference>
<evidence type="ECO:0000313" key="3">
    <source>
        <dbReference type="EMBL" id="VDI44516.1"/>
    </source>
</evidence>
<organism evidence="3 4">
    <name type="scientific">Mytilus galloprovincialis</name>
    <name type="common">Mediterranean mussel</name>
    <dbReference type="NCBI Taxonomy" id="29158"/>
    <lineage>
        <taxon>Eukaryota</taxon>
        <taxon>Metazoa</taxon>
        <taxon>Spiralia</taxon>
        <taxon>Lophotrochozoa</taxon>
        <taxon>Mollusca</taxon>
        <taxon>Bivalvia</taxon>
        <taxon>Autobranchia</taxon>
        <taxon>Pteriomorphia</taxon>
        <taxon>Mytilida</taxon>
        <taxon>Mytiloidea</taxon>
        <taxon>Mytilidae</taxon>
        <taxon>Mytilinae</taxon>
        <taxon>Mytilus</taxon>
    </lineage>
</organism>
<comment type="caution">
    <text evidence="3">The sequence shown here is derived from an EMBL/GenBank/DDBJ whole genome shotgun (WGS) entry which is preliminary data.</text>
</comment>
<evidence type="ECO:0000313" key="4">
    <source>
        <dbReference type="Proteomes" id="UP000596742"/>
    </source>
</evidence>
<evidence type="ECO:0000259" key="2">
    <source>
        <dbReference type="Pfam" id="PF18738"/>
    </source>
</evidence>
<feature type="domain" description="DZIP3-like HEPN" evidence="2">
    <location>
        <begin position="676"/>
        <end position="799"/>
    </location>
</feature>